<feature type="chain" id="PRO_5046379405" description="Tyrosinase copper-binding domain-containing protein" evidence="4">
    <location>
        <begin position="24"/>
        <end position="540"/>
    </location>
</feature>
<feature type="domain" description="Tyrosinase copper-binding" evidence="5">
    <location>
        <begin position="238"/>
        <end position="249"/>
    </location>
</feature>
<evidence type="ECO:0000313" key="6">
    <source>
        <dbReference type="EMBL" id="KAH6588655.1"/>
    </source>
</evidence>
<evidence type="ECO:0000259" key="5">
    <source>
        <dbReference type="PROSITE" id="PS00498"/>
    </source>
</evidence>
<dbReference type="PANTHER" id="PTHR11474:SF126">
    <property type="entry name" value="TYROSINASE-LIKE PROTEIN TYR-1-RELATED"/>
    <property type="match status" value="1"/>
</dbReference>
<dbReference type="Gene3D" id="1.10.1280.10">
    <property type="entry name" value="Di-copper center containing domain from catechol oxidase"/>
    <property type="match status" value="1"/>
</dbReference>
<evidence type="ECO:0000256" key="2">
    <source>
        <dbReference type="ARBA" id="ARBA00023008"/>
    </source>
</evidence>
<keyword evidence="1" id="KW-0479">Metal-binding</keyword>
<keyword evidence="7" id="KW-1185">Reference proteome</keyword>
<accession>A0ABQ8EY21</accession>
<organism evidence="6 7">
    <name type="scientific">Batrachochytrium salamandrivorans</name>
    <dbReference type="NCBI Taxonomy" id="1357716"/>
    <lineage>
        <taxon>Eukaryota</taxon>
        <taxon>Fungi</taxon>
        <taxon>Fungi incertae sedis</taxon>
        <taxon>Chytridiomycota</taxon>
        <taxon>Chytridiomycota incertae sedis</taxon>
        <taxon>Chytridiomycetes</taxon>
        <taxon>Rhizophydiales</taxon>
        <taxon>Rhizophydiales incertae sedis</taxon>
        <taxon>Batrachochytrium</taxon>
    </lineage>
</organism>
<dbReference type="InterPro" id="IPR050316">
    <property type="entry name" value="Tyrosinase/Hemocyanin"/>
</dbReference>
<protein>
    <recommendedName>
        <fullName evidence="5">Tyrosinase copper-binding domain-containing protein</fullName>
    </recommendedName>
</protein>
<evidence type="ECO:0000256" key="4">
    <source>
        <dbReference type="SAM" id="SignalP"/>
    </source>
</evidence>
<dbReference type="EMBL" id="JAFCIX010000496">
    <property type="protein sequence ID" value="KAH6588655.1"/>
    <property type="molecule type" value="Genomic_DNA"/>
</dbReference>
<dbReference type="Proteomes" id="UP001648503">
    <property type="component" value="Unassembled WGS sequence"/>
</dbReference>
<evidence type="ECO:0000256" key="3">
    <source>
        <dbReference type="SAM" id="MobiDB-lite"/>
    </source>
</evidence>
<sequence length="540" mass="58415">MHFNSVIIFLATIATLATELTLAALPSGSCSAPRVRKEWRRLSDGERSAFLSAVKALKARGPSSASASGNGMASWNYDQFVDAHWKNVDVAHGVPDFLPWHRFYIYGYEAALRSIDSSIDLPFWDWSLDSQNPGASDIFSSQSFGGNGRSSDHCVVDGVTAGWKIVYPTKQERPLSDCVTRCNGFTSFYPPEAITGMLSQAQTYDGFRSALESGPHGVVHNQIGGDCGDMGGMYSANDPLFFMHHAMVDRIWARWQDQCNYSFTNLFVSDRNTPMTPFGYSPNDVLSIAAGTPLCYTYGPSASDAPLSSKCPPGTASASTTASSGSSSTTTTTTTATISSSSSSSSSTESASALQSAIPTLSEDAIKNMLNDSWFKNVLLSLVPNAPHSQNTSTVSLHRRTPQEYQDPNSIDINAIVQKAVSAAVGAAGIPDIQLAGGLLNTILPTIYTPDPHVLIKAPPAGDFSDLNHLRQIQQVSLSWIKMNRLNETFVRQCEVLSMHIIDQYNNRKGYVSSAALTNYGMYNKLGRWNVTITVSVTKS</sequence>
<keyword evidence="4" id="KW-0732">Signal</keyword>
<reference evidence="6 7" key="1">
    <citation type="submission" date="2021-02" db="EMBL/GenBank/DDBJ databases">
        <title>Variation within the Batrachochytrium salamandrivorans European outbreak.</title>
        <authorList>
            <person name="Kelly M."/>
            <person name="Pasmans F."/>
            <person name="Shea T.P."/>
            <person name="Munoz J.F."/>
            <person name="Carranza S."/>
            <person name="Cuomo C.A."/>
            <person name="Martel A."/>
        </authorList>
    </citation>
    <scope>NUCLEOTIDE SEQUENCE [LARGE SCALE GENOMIC DNA]</scope>
    <source>
        <strain evidence="6 7">AMFP18/2</strain>
    </source>
</reference>
<dbReference type="PROSITE" id="PS00498">
    <property type="entry name" value="TYROSINASE_2"/>
    <property type="match status" value="1"/>
</dbReference>
<name>A0ABQ8EY21_9FUNG</name>
<evidence type="ECO:0000313" key="7">
    <source>
        <dbReference type="Proteomes" id="UP001648503"/>
    </source>
</evidence>
<keyword evidence="2" id="KW-0186">Copper</keyword>
<feature type="region of interest" description="Disordered" evidence="3">
    <location>
        <begin position="307"/>
        <end position="348"/>
    </location>
</feature>
<gene>
    <name evidence="6" type="ORF">BASA50_010617</name>
</gene>
<dbReference type="InterPro" id="IPR002227">
    <property type="entry name" value="Tyrosinase_Cu-bd"/>
</dbReference>
<dbReference type="SUPFAM" id="SSF48056">
    <property type="entry name" value="Di-copper centre-containing domain"/>
    <property type="match status" value="1"/>
</dbReference>
<evidence type="ECO:0000256" key="1">
    <source>
        <dbReference type="ARBA" id="ARBA00022723"/>
    </source>
</evidence>
<dbReference type="PANTHER" id="PTHR11474">
    <property type="entry name" value="TYROSINASE FAMILY MEMBER"/>
    <property type="match status" value="1"/>
</dbReference>
<dbReference type="InterPro" id="IPR008922">
    <property type="entry name" value="Di-copper_centre_dom_sf"/>
</dbReference>
<dbReference type="Pfam" id="PF00264">
    <property type="entry name" value="Tyrosinase"/>
    <property type="match status" value="1"/>
</dbReference>
<feature type="signal peptide" evidence="4">
    <location>
        <begin position="1"/>
        <end position="23"/>
    </location>
</feature>
<proteinExistence type="predicted"/>
<comment type="caution">
    <text evidence="6">The sequence shown here is derived from an EMBL/GenBank/DDBJ whole genome shotgun (WGS) entry which is preliminary data.</text>
</comment>
<dbReference type="PRINTS" id="PR00092">
    <property type="entry name" value="TYROSINASE"/>
</dbReference>
<feature type="compositionally biased region" description="Low complexity" evidence="3">
    <location>
        <begin position="315"/>
        <end position="348"/>
    </location>
</feature>